<dbReference type="AlphaFoldDB" id="A0A8K0JIE7"/>
<evidence type="ECO:0000256" key="1">
    <source>
        <dbReference type="ARBA" id="ARBA00004245"/>
    </source>
</evidence>
<dbReference type="PIRSF" id="PIRSF039096">
    <property type="entry name" value="p16-ARC"/>
    <property type="match status" value="1"/>
</dbReference>
<comment type="caution">
    <text evidence="8">The sequence shown here is derived from an EMBL/GenBank/DDBJ whole genome shotgun (WGS) entry which is preliminary data.</text>
</comment>
<proteinExistence type="inferred from homology"/>
<dbReference type="GO" id="GO:0034314">
    <property type="term" value="P:Arp2/3 complex-mediated actin nucleation"/>
    <property type="evidence" value="ECO:0007669"/>
    <property type="project" value="InterPro"/>
</dbReference>
<evidence type="ECO:0000256" key="7">
    <source>
        <dbReference type="RuleBase" id="RU004301"/>
    </source>
</evidence>
<dbReference type="InterPro" id="IPR036743">
    <property type="entry name" value="ARPC5_sf"/>
</dbReference>
<evidence type="ECO:0000256" key="4">
    <source>
        <dbReference type="ARBA" id="ARBA00023212"/>
    </source>
</evidence>
<evidence type="ECO:0000256" key="5">
    <source>
        <dbReference type="ARBA" id="ARBA00040214"/>
    </source>
</evidence>
<dbReference type="FunFam" id="1.25.40.190:FF:000003">
    <property type="entry name" value="Actin-related protein 2/3 complex subunit 5"/>
    <property type="match status" value="1"/>
</dbReference>
<dbReference type="Proteomes" id="UP000812966">
    <property type="component" value="Unassembled WGS sequence"/>
</dbReference>
<dbReference type="InterPro" id="IPR006789">
    <property type="entry name" value="ARPC5"/>
</dbReference>
<evidence type="ECO:0000313" key="8">
    <source>
        <dbReference type="EMBL" id="KAG7530982.1"/>
    </source>
</evidence>
<keyword evidence="9" id="KW-1185">Reference proteome</keyword>
<evidence type="ECO:0000256" key="6">
    <source>
        <dbReference type="ARBA" id="ARBA00060329"/>
    </source>
</evidence>
<dbReference type="Pfam" id="PF04699">
    <property type="entry name" value="P16-Arc"/>
    <property type="match status" value="1"/>
</dbReference>
<comment type="subcellular location">
    <subcellularLocation>
        <location evidence="1">Cytoplasm</location>
        <location evidence="1">Cytoskeleton</location>
    </subcellularLocation>
</comment>
<dbReference type="SUPFAM" id="SSF69103">
    <property type="entry name" value="Arp2/3 complex 16 kDa subunit ARPC5"/>
    <property type="match status" value="1"/>
</dbReference>
<evidence type="ECO:0000313" key="9">
    <source>
        <dbReference type="Proteomes" id="UP000812966"/>
    </source>
</evidence>
<protein>
    <recommendedName>
        <fullName evidence="5 7">Actin-related protein 2/3 complex subunit 5</fullName>
    </recommendedName>
</protein>
<accession>A0A8K0JIE7</accession>
<dbReference type="GO" id="GO:0044396">
    <property type="term" value="P:actin cortical patch organization"/>
    <property type="evidence" value="ECO:0007669"/>
    <property type="project" value="UniProtKB-ARBA"/>
</dbReference>
<organism evidence="8 9">
    <name type="scientific">Filobasidium floriforme</name>
    <dbReference type="NCBI Taxonomy" id="5210"/>
    <lineage>
        <taxon>Eukaryota</taxon>
        <taxon>Fungi</taxon>
        <taxon>Dikarya</taxon>
        <taxon>Basidiomycota</taxon>
        <taxon>Agaricomycotina</taxon>
        <taxon>Tremellomycetes</taxon>
        <taxon>Filobasidiales</taxon>
        <taxon>Filobasidiaceae</taxon>
        <taxon>Filobasidium</taxon>
    </lineage>
</organism>
<evidence type="ECO:0000256" key="3">
    <source>
        <dbReference type="ARBA" id="ARBA00022490"/>
    </source>
</evidence>
<dbReference type="GO" id="GO:0030833">
    <property type="term" value="P:regulation of actin filament polymerization"/>
    <property type="evidence" value="ECO:0007669"/>
    <property type="project" value="InterPro"/>
</dbReference>
<reference evidence="8" key="1">
    <citation type="submission" date="2020-04" db="EMBL/GenBank/DDBJ databases">
        <title>Analysis of mating type loci in Filobasidium floriforme.</title>
        <authorList>
            <person name="Nowrousian M."/>
        </authorList>
    </citation>
    <scope>NUCLEOTIDE SEQUENCE</scope>
    <source>
        <strain evidence="8">CBS 6242</strain>
    </source>
</reference>
<dbReference type="EMBL" id="JABELV010000102">
    <property type="protein sequence ID" value="KAG7530982.1"/>
    <property type="molecule type" value="Genomic_DNA"/>
</dbReference>
<keyword evidence="4 7" id="KW-0206">Cytoskeleton</keyword>
<comment type="function">
    <text evidence="7">Functions as component of the Arp2/3 complex which is involved in regulation of actin polymerization and together with an activating nucleation-promoting factor (NPF) mediates the formation of branched actin networks. Arp2/3 complex plays a critical role in the control of cell morphogenesis via the modulation of cell polarity development.</text>
</comment>
<comment type="function">
    <text evidence="6">Functions as a component of the Arp2/3 complex which is involved in regulation of actin polymerization and together with an activating nucleation-promoting factor (NPF) mediates the formation of branched actin networks.</text>
</comment>
<dbReference type="PANTHER" id="PTHR12644">
    <property type="entry name" value="ARP2/3 COMPLEX 16 KD SUBUNIT P16-ARC"/>
    <property type="match status" value="1"/>
</dbReference>
<dbReference type="OrthoDB" id="429520at2759"/>
<name>A0A8K0JIE7_9TREE</name>
<gene>
    <name evidence="8" type="ORF">FFLO_04653</name>
</gene>
<comment type="similarity">
    <text evidence="2 7">Belongs to the ARPC5 family.</text>
</comment>
<dbReference type="Gene3D" id="1.25.40.190">
    <property type="entry name" value="Actin-related protein 2/3 complex subunit 5"/>
    <property type="match status" value="1"/>
</dbReference>
<dbReference type="GO" id="GO:0005885">
    <property type="term" value="C:Arp2/3 protein complex"/>
    <property type="evidence" value="ECO:0007669"/>
    <property type="project" value="InterPro"/>
</dbReference>
<keyword evidence="3" id="KW-0963">Cytoplasm</keyword>
<sequence>MDGAFRKINIDLLEEDVLLPSDLYDPDPRGVEGVLADAKNRSGEVRGLVSKGDIASALNVILTDCPYGEDVDEAKDITTSALLLILNSTRSTDISNLVKGLSGDHQDRLMAYLYKGMANLGEKSEISGSVLLSWHEKLTEVAGVGCIVRVMTDRRIV</sequence>
<evidence type="ECO:0000256" key="2">
    <source>
        <dbReference type="ARBA" id="ARBA00006084"/>
    </source>
</evidence>